<accession>A0A8H3PE78</accession>
<organism evidence="2 3">
    <name type="scientific">Imshaugia aleurites</name>
    <dbReference type="NCBI Taxonomy" id="172621"/>
    <lineage>
        <taxon>Eukaryota</taxon>
        <taxon>Fungi</taxon>
        <taxon>Dikarya</taxon>
        <taxon>Ascomycota</taxon>
        <taxon>Pezizomycotina</taxon>
        <taxon>Lecanoromycetes</taxon>
        <taxon>OSLEUM clade</taxon>
        <taxon>Lecanoromycetidae</taxon>
        <taxon>Lecanorales</taxon>
        <taxon>Lecanorineae</taxon>
        <taxon>Parmeliaceae</taxon>
        <taxon>Imshaugia</taxon>
    </lineage>
</organism>
<sequence length="390" mass="43377">MPFNWNDEDFLFDEAPTFISPGAGLSQLDFSLNSDFIYDSLFTSSLQLDDHSNGSSPQSRPESLPKRASPIVRVYGSDEDLLNAYYVFIHPYFPVLPPPVSSPVIDRPLFRPRDEHRKGHGSNICSDFEPSSPITLAISTILALVPHPDDEHSRNPESVLYRRKSAHSFAESTMESIEIESEILDSESSPSRALTGSSPSARRESFHVNVPIEIESVIALLILSIYEYAQRGNISKMRTRAGQALISAMDMSLHSQGDNGGEFAEAKRRAWWMCGSIVSSTPPTISVHDPRFTTKYPSISSDPDAWPFFLSAQQTILAATQFILDQNKALETKSNNSYVYERMQELNSILDPLLARADAWSTESSAMPVDDSEAVVALTLKSIARIKLNR</sequence>
<dbReference type="EMBL" id="CAJPDT010000111">
    <property type="protein sequence ID" value="CAF9938703.1"/>
    <property type="molecule type" value="Genomic_DNA"/>
</dbReference>
<dbReference type="OrthoDB" id="10250282at2759"/>
<name>A0A8H3PE78_9LECA</name>
<dbReference type="PANTHER" id="PTHR47431:SF5">
    <property type="entry name" value="ZN(II)2CYS6 TRANSCRIPTION FACTOR (EUROFUNG)"/>
    <property type="match status" value="1"/>
</dbReference>
<protein>
    <recommendedName>
        <fullName evidence="4">Transcription factor domain-containing protein</fullName>
    </recommendedName>
</protein>
<evidence type="ECO:0000256" key="1">
    <source>
        <dbReference type="SAM" id="MobiDB-lite"/>
    </source>
</evidence>
<proteinExistence type="predicted"/>
<evidence type="ECO:0000313" key="3">
    <source>
        <dbReference type="Proteomes" id="UP000664534"/>
    </source>
</evidence>
<feature type="region of interest" description="Disordered" evidence="1">
    <location>
        <begin position="181"/>
        <end position="202"/>
    </location>
</feature>
<evidence type="ECO:0008006" key="4">
    <source>
        <dbReference type="Google" id="ProtNLM"/>
    </source>
</evidence>
<dbReference type="CDD" id="cd12148">
    <property type="entry name" value="fungal_TF_MHR"/>
    <property type="match status" value="1"/>
</dbReference>
<gene>
    <name evidence="2" type="ORF">IMSHALPRED_001049</name>
</gene>
<keyword evidence="3" id="KW-1185">Reference proteome</keyword>
<dbReference type="Proteomes" id="UP000664534">
    <property type="component" value="Unassembled WGS sequence"/>
</dbReference>
<dbReference type="PANTHER" id="PTHR47431">
    <property type="entry name" value="ZN(II)2CYS6 TRANSCRIPTION FACTOR (EUROFUNG)-RELATED"/>
    <property type="match status" value="1"/>
</dbReference>
<evidence type="ECO:0000313" key="2">
    <source>
        <dbReference type="EMBL" id="CAF9938703.1"/>
    </source>
</evidence>
<reference evidence="2" key="1">
    <citation type="submission" date="2021-03" db="EMBL/GenBank/DDBJ databases">
        <authorList>
            <person name="Tagirdzhanova G."/>
        </authorList>
    </citation>
    <scope>NUCLEOTIDE SEQUENCE</scope>
</reference>
<dbReference type="AlphaFoldDB" id="A0A8H3PE78"/>
<comment type="caution">
    <text evidence="2">The sequence shown here is derived from an EMBL/GenBank/DDBJ whole genome shotgun (WGS) entry which is preliminary data.</text>
</comment>